<dbReference type="AlphaFoldDB" id="A0A0R3Q862"/>
<keyword evidence="2" id="KW-1185">Reference proteome</keyword>
<evidence type="ECO:0000313" key="1">
    <source>
        <dbReference type="EMBL" id="VDO11184.1"/>
    </source>
</evidence>
<organism evidence="3">
    <name type="scientific">Brugia timori</name>
    <dbReference type="NCBI Taxonomy" id="42155"/>
    <lineage>
        <taxon>Eukaryota</taxon>
        <taxon>Metazoa</taxon>
        <taxon>Ecdysozoa</taxon>
        <taxon>Nematoda</taxon>
        <taxon>Chromadorea</taxon>
        <taxon>Rhabditida</taxon>
        <taxon>Spirurina</taxon>
        <taxon>Spiruromorpha</taxon>
        <taxon>Filarioidea</taxon>
        <taxon>Onchocercidae</taxon>
        <taxon>Brugia</taxon>
    </lineage>
</organism>
<evidence type="ECO:0000313" key="3">
    <source>
        <dbReference type="WBParaSite" id="BTMF_0000251601-mRNA-1"/>
    </source>
</evidence>
<accession>A0A0R3Q862</accession>
<protein>
    <submittedName>
        <fullName evidence="1 3">Uncharacterized protein</fullName>
    </submittedName>
</protein>
<name>A0A0R3Q862_9BILA</name>
<dbReference type="Proteomes" id="UP000280834">
    <property type="component" value="Unassembled WGS sequence"/>
</dbReference>
<sequence>MWLWKNVLLRNKNIIKITISPILEKLFYYWSSYVSSFPHNLVKTTFLQPNTASIFVQKN</sequence>
<proteinExistence type="predicted"/>
<evidence type="ECO:0000313" key="2">
    <source>
        <dbReference type="Proteomes" id="UP000280834"/>
    </source>
</evidence>
<reference evidence="3" key="1">
    <citation type="submission" date="2017-02" db="UniProtKB">
        <authorList>
            <consortium name="WormBaseParasite"/>
        </authorList>
    </citation>
    <scope>IDENTIFICATION</scope>
</reference>
<reference evidence="1 2" key="2">
    <citation type="submission" date="2018-11" db="EMBL/GenBank/DDBJ databases">
        <authorList>
            <consortium name="Pathogen Informatics"/>
        </authorList>
    </citation>
    <scope>NUCLEOTIDE SEQUENCE [LARGE SCALE GENOMIC DNA]</scope>
</reference>
<dbReference type="WBParaSite" id="BTMF_0000251601-mRNA-1">
    <property type="protein sequence ID" value="BTMF_0000251601-mRNA-1"/>
    <property type="gene ID" value="BTMF_0000251601"/>
</dbReference>
<gene>
    <name evidence="1" type="ORF">BTMF_LOCUS1844</name>
</gene>
<dbReference type="EMBL" id="UZAG01001402">
    <property type="protein sequence ID" value="VDO11184.1"/>
    <property type="molecule type" value="Genomic_DNA"/>
</dbReference>